<keyword evidence="4" id="KW-1185">Reference proteome</keyword>
<proteinExistence type="predicted"/>
<keyword evidence="2" id="KW-0812">Transmembrane</keyword>
<feature type="region of interest" description="Disordered" evidence="1">
    <location>
        <begin position="47"/>
        <end position="66"/>
    </location>
</feature>
<evidence type="ECO:0000256" key="2">
    <source>
        <dbReference type="SAM" id="Phobius"/>
    </source>
</evidence>
<feature type="compositionally biased region" description="Polar residues" evidence="1">
    <location>
        <begin position="57"/>
        <end position="66"/>
    </location>
</feature>
<dbReference type="Proteomes" id="UP001589776">
    <property type="component" value="Unassembled WGS sequence"/>
</dbReference>
<feature type="transmembrane region" description="Helical" evidence="2">
    <location>
        <begin position="20"/>
        <end position="41"/>
    </location>
</feature>
<gene>
    <name evidence="3" type="ORF">ACFFK0_03840</name>
</gene>
<dbReference type="RefSeq" id="WP_377468573.1">
    <property type="nucleotide sequence ID" value="NZ_JBHLWN010000021.1"/>
</dbReference>
<keyword evidence="2" id="KW-1133">Transmembrane helix</keyword>
<organism evidence="3 4">
    <name type="scientific">Paenibacillus chartarius</name>
    <dbReference type="NCBI Taxonomy" id="747481"/>
    <lineage>
        <taxon>Bacteria</taxon>
        <taxon>Bacillati</taxon>
        <taxon>Bacillota</taxon>
        <taxon>Bacilli</taxon>
        <taxon>Bacillales</taxon>
        <taxon>Paenibacillaceae</taxon>
        <taxon>Paenibacillus</taxon>
    </lineage>
</organism>
<sequence length="66" mass="7561">MQNLIYLSSSRLAAIVKNAYRPYWIMLAFAALVCSLMFWGYHEHRNGEGGIYRDPYAQTNDVSKSA</sequence>
<accession>A0ABV6DG12</accession>
<dbReference type="EMBL" id="JBHLWN010000021">
    <property type="protein sequence ID" value="MFC0211589.1"/>
    <property type="molecule type" value="Genomic_DNA"/>
</dbReference>
<name>A0ABV6DG12_9BACL</name>
<comment type="caution">
    <text evidence="3">The sequence shown here is derived from an EMBL/GenBank/DDBJ whole genome shotgun (WGS) entry which is preliminary data.</text>
</comment>
<evidence type="ECO:0000313" key="3">
    <source>
        <dbReference type="EMBL" id="MFC0211589.1"/>
    </source>
</evidence>
<reference evidence="3 4" key="1">
    <citation type="submission" date="2024-09" db="EMBL/GenBank/DDBJ databases">
        <authorList>
            <person name="Sun Q."/>
            <person name="Mori K."/>
        </authorList>
    </citation>
    <scope>NUCLEOTIDE SEQUENCE [LARGE SCALE GENOMIC DNA]</scope>
    <source>
        <strain evidence="3 4">CCM 7759</strain>
    </source>
</reference>
<evidence type="ECO:0000256" key="1">
    <source>
        <dbReference type="SAM" id="MobiDB-lite"/>
    </source>
</evidence>
<protein>
    <submittedName>
        <fullName evidence="3">Uncharacterized protein</fullName>
    </submittedName>
</protein>
<keyword evidence="2" id="KW-0472">Membrane</keyword>
<evidence type="ECO:0000313" key="4">
    <source>
        <dbReference type="Proteomes" id="UP001589776"/>
    </source>
</evidence>